<dbReference type="Proteomes" id="UP000290889">
    <property type="component" value="Chromosome"/>
</dbReference>
<evidence type="ECO:0000256" key="4">
    <source>
        <dbReference type="ARBA" id="ARBA00022723"/>
    </source>
</evidence>
<dbReference type="RefSeq" id="WP_129603547.1">
    <property type="nucleotide sequence ID" value="NZ_CP035544.1"/>
</dbReference>
<evidence type="ECO:0000313" key="13">
    <source>
        <dbReference type="EMBL" id="QBA64017.1"/>
    </source>
</evidence>
<evidence type="ECO:0000256" key="10">
    <source>
        <dbReference type="ARBA" id="ARBA00023209"/>
    </source>
</evidence>
<reference evidence="13 14" key="1">
    <citation type="submission" date="2019-01" db="EMBL/GenBank/DDBJ databases">
        <title>Muriicola soli sp. nov., isolated from soil.</title>
        <authorList>
            <person name="Kang H.J."/>
            <person name="Kim S.B."/>
        </authorList>
    </citation>
    <scope>NUCLEOTIDE SEQUENCE [LARGE SCALE GENOMIC DNA]</scope>
    <source>
        <strain evidence="13 14">MMS17-SY002</strain>
    </source>
</reference>
<dbReference type="InterPro" id="IPR050187">
    <property type="entry name" value="Lipid_Phosphate_FormReg"/>
</dbReference>
<feature type="domain" description="DAGKc" evidence="12">
    <location>
        <begin position="1"/>
        <end position="133"/>
    </location>
</feature>
<dbReference type="InterPro" id="IPR001206">
    <property type="entry name" value="Diacylglycerol_kinase_cat_dom"/>
</dbReference>
<keyword evidence="7" id="KW-0067">ATP-binding</keyword>
<protein>
    <submittedName>
        <fullName evidence="13">Diacylglycerol kinase family lipid kinase</fullName>
    </submittedName>
</protein>
<name>A0A411E8W9_9FLAO</name>
<keyword evidence="11" id="KW-1208">Phospholipid metabolism</keyword>
<evidence type="ECO:0000256" key="6">
    <source>
        <dbReference type="ARBA" id="ARBA00022777"/>
    </source>
</evidence>
<dbReference type="InterPro" id="IPR016064">
    <property type="entry name" value="NAD/diacylglycerol_kinase_sf"/>
</dbReference>
<evidence type="ECO:0000256" key="1">
    <source>
        <dbReference type="ARBA" id="ARBA00001946"/>
    </source>
</evidence>
<evidence type="ECO:0000256" key="7">
    <source>
        <dbReference type="ARBA" id="ARBA00022840"/>
    </source>
</evidence>
<dbReference type="GO" id="GO:0046872">
    <property type="term" value="F:metal ion binding"/>
    <property type="evidence" value="ECO:0007669"/>
    <property type="project" value="UniProtKB-KW"/>
</dbReference>
<dbReference type="SMART" id="SM00046">
    <property type="entry name" value="DAGKc"/>
    <property type="match status" value="1"/>
</dbReference>
<evidence type="ECO:0000259" key="12">
    <source>
        <dbReference type="PROSITE" id="PS50146"/>
    </source>
</evidence>
<dbReference type="InterPro" id="IPR005218">
    <property type="entry name" value="Diacylglycerol/lipid_kinase"/>
</dbReference>
<keyword evidence="8" id="KW-0460">Magnesium</keyword>
<dbReference type="Gene3D" id="3.40.50.10330">
    <property type="entry name" value="Probable inorganic polyphosphate/atp-NAD kinase, domain 1"/>
    <property type="match status" value="1"/>
</dbReference>
<dbReference type="GO" id="GO:0008654">
    <property type="term" value="P:phospholipid biosynthetic process"/>
    <property type="evidence" value="ECO:0007669"/>
    <property type="project" value="UniProtKB-KW"/>
</dbReference>
<dbReference type="KEGG" id="mur:EQY75_05375"/>
<gene>
    <name evidence="13" type="ORF">EQY75_05375</name>
</gene>
<dbReference type="GO" id="GO:0016301">
    <property type="term" value="F:kinase activity"/>
    <property type="evidence" value="ECO:0007669"/>
    <property type="project" value="UniProtKB-KW"/>
</dbReference>
<evidence type="ECO:0000313" key="14">
    <source>
        <dbReference type="Proteomes" id="UP000290889"/>
    </source>
</evidence>
<evidence type="ECO:0000256" key="9">
    <source>
        <dbReference type="ARBA" id="ARBA00023098"/>
    </source>
</evidence>
<sequence>MKIVFVVNNKNNRLAKILPMLREACDRSDFSAVEFKHTTGSKHAIELGRNAALGGCDFLIGVGGDGTLYELVNGLFQSEIPPQDLPVLGLLPYGSANDFARSAGINDSIEELITLILSNSIKKIDLGRIILKQKQEIHVFVNIAGVGLGPEVVKSMEQSSKVLSPRFNYFSSILKGFLRYQKTNVSCSCGTWHWTGKLLQMAVANGRFFGNAICVAPEAVLDDGTFQLVIFGDLSIWDYLKNLGKLKKGCKIIHPEVHYYRAKEVVLESEEPCGIEADGEYIGLIPATLSIMPKAINFLMPLDS</sequence>
<dbReference type="GO" id="GO:0005524">
    <property type="term" value="F:ATP binding"/>
    <property type="evidence" value="ECO:0007669"/>
    <property type="project" value="UniProtKB-KW"/>
</dbReference>
<evidence type="ECO:0000256" key="2">
    <source>
        <dbReference type="ARBA" id="ARBA00022516"/>
    </source>
</evidence>
<keyword evidence="2" id="KW-0444">Lipid biosynthesis</keyword>
<keyword evidence="10" id="KW-0594">Phospholipid biosynthesis</keyword>
<dbReference type="AlphaFoldDB" id="A0A411E8W9"/>
<keyword evidence="3" id="KW-0808">Transferase</keyword>
<dbReference type="NCBIfam" id="TIGR00147">
    <property type="entry name" value="YegS/Rv2252/BmrU family lipid kinase"/>
    <property type="match status" value="1"/>
</dbReference>
<dbReference type="Pfam" id="PF19279">
    <property type="entry name" value="YegS_C"/>
    <property type="match status" value="1"/>
</dbReference>
<dbReference type="SUPFAM" id="SSF111331">
    <property type="entry name" value="NAD kinase/diacylglycerol kinase-like"/>
    <property type="match status" value="1"/>
</dbReference>
<dbReference type="Gene3D" id="2.60.200.40">
    <property type="match status" value="1"/>
</dbReference>
<keyword evidence="5" id="KW-0547">Nucleotide-binding</keyword>
<dbReference type="Pfam" id="PF00781">
    <property type="entry name" value="DAGK_cat"/>
    <property type="match status" value="1"/>
</dbReference>
<dbReference type="InterPro" id="IPR017438">
    <property type="entry name" value="ATP-NAD_kinase_N"/>
</dbReference>
<keyword evidence="4" id="KW-0479">Metal-binding</keyword>
<organism evidence="13 14">
    <name type="scientific">Muriicola soli</name>
    <dbReference type="NCBI Taxonomy" id="2507538"/>
    <lineage>
        <taxon>Bacteria</taxon>
        <taxon>Pseudomonadati</taxon>
        <taxon>Bacteroidota</taxon>
        <taxon>Flavobacteriia</taxon>
        <taxon>Flavobacteriales</taxon>
        <taxon>Flavobacteriaceae</taxon>
        <taxon>Muriicola</taxon>
    </lineage>
</organism>
<evidence type="ECO:0000256" key="8">
    <source>
        <dbReference type="ARBA" id="ARBA00022842"/>
    </source>
</evidence>
<dbReference type="PROSITE" id="PS50146">
    <property type="entry name" value="DAGK"/>
    <property type="match status" value="1"/>
</dbReference>
<keyword evidence="9" id="KW-0443">Lipid metabolism</keyword>
<dbReference type="PANTHER" id="PTHR12358:SF106">
    <property type="entry name" value="LIPID KINASE YEGS"/>
    <property type="match status" value="1"/>
</dbReference>
<evidence type="ECO:0000256" key="5">
    <source>
        <dbReference type="ARBA" id="ARBA00022741"/>
    </source>
</evidence>
<keyword evidence="14" id="KW-1185">Reference proteome</keyword>
<dbReference type="EMBL" id="CP035544">
    <property type="protein sequence ID" value="QBA64017.1"/>
    <property type="molecule type" value="Genomic_DNA"/>
</dbReference>
<keyword evidence="6 13" id="KW-0418">Kinase</keyword>
<dbReference type="PANTHER" id="PTHR12358">
    <property type="entry name" value="SPHINGOSINE KINASE"/>
    <property type="match status" value="1"/>
</dbReference>
<evidence type="ECO:0000256" key="3">
    <source>
        <dbReference type="ARBA" id="ARBA00022679"/>
    </source>
</evidence>
<evidence type="ECO:0000256" key="11">
    <source>
        <dbReference type="ARBA" id="ARBA00023264"/>
    </source>
</evidence>
<dbReference type="InterPro" id="IPR045540">
    <property type="entry name" value="YegS/DAGK_C"/>
</dbReference>
<proteinExistence type="predicted"/>
<dbReference type="OrthoDB" id="9786026at2"/>
<comment type="cofactor">
    <cofactor evidence="1">
        <name>Mg(2+)</name>
        <dbReference type="ChEBI" id="CHEBI:18420"/>
    </cofactor>
</comment>
<dbReference type="GO" id="GO:0005886">
    <property type="term" value="C:plasma membrane"/>
    <property type="evidence" value="ECO:0007669"/>
    <property type="project" value="TreeGrafter"/>
</dbReference>
<accession>A0A411E8W9</accession>